<dbReference type="InterPro" id="IPR014913">
    <property type="entry name" value="YppE-like"/>
</dbReference>
<comment type="caution">
    <text evidence="1">The sequence shown here is derived from an EMBL/GenBank/DDBJ whole genome shotgun (WGS) entry which is preliminary data.</text>
</comment>
<name>A0ABU8F2T1_9BACI</name>
<dbReference type="Proteomes" id="UP001364890">
    <property type="component" value="Unassembled WGS sequence"/>
</dbReference>
<accession>A0ABU8F2T1</accession>
<proteinExistence type="predicted"/>
<evidence type="ECO:0000313" key="2">
    <source>
        <dbReference type="Proteomes" id="UP001364890"/>
    </source>
</evidence>
<evidence type="ECO:0000313" key="1">
    <source>
        <dbReference type="EMBL" id="MEI4768356.1"/>
    </source>
</evidence>
<dbReference type="RefSeq" id="WP_336495920.1">
    <property type="nucleotide sequence ID" value="NZ_JBAWSY010000001.1"/>
</dbReference>
<organism evidence="1 2">
    <name type="scientific">Psychrobacillus mangrovi</name>
    <dbReference type="NCBI Taxonomy" id="3117745"/>
    <lineage>
        <taxon>Bacteria</taxon>
        <taxon>Bacillati</taxon>
        <taxon>Bacillota</taxon>
        <taxon>Bacilli</taxon>
        <taxon>Bacillales</taxon>
        <taxon>Bacillaceae</taxon>
        <taxon>Psychrobacillus</taxon>
    </lineage>
</organism>
<protein>
    <submittedName>
        <fullName evidence="1">YppE family protein</fullName>
    </submittedName>
</protein>
<dbReference type="InterPro" id="IPR023351">
    <property type="entry name" value="YppE-like_sf"/>
</dbReference>
<dbReference type="Gene3D" id="1.20.120.440">
    <property type="entry name" value="YppE-like"/>
    <property type="match status" value="1"/>
</dbReference>
<keyword evidence="2" id="KW-1185">Reference proteome</keyword>
<reference evidence="1 2" key="1">
    <citation type="submission" date="2024-01" db="EMBL/GenBank/DDBJ databases">
        <title>Seven novel Bacillus-like species.</title>
        <authorList>
            <person name="Liu G."/>
        </authorList>
    </citation>
    <scope>NUCLEOTIDE SEQUENCE [LARGE SCALE GENOMIC DNA]</scope>
    <source>
        <strain evidence="1 2">FJAT-51614</strain>
    </source>
</reference>
<gene>
    <name evidence="1" type="ORF">WAX74_01645</name>
</gene>
<dbReference type="EMBL" id="JBAWSY010000001">
    <property type="protein sequence ID" value="MEI4768356.1"/>
    <property type="molecule type" value="Genomic_DNA"/>
</dbReference>
<dbReference type="Pfam" id="PF08807">
    <property type="entry name" value="DUF1798"/>
    <property type="match status" value="1"/>
</dbReference>
<sequence>MSLLNLSKHLLKECDDCIIRFEAYREEDKEPDFFQDVKPHAYQIDELLQEWEQLVRKWIQEKRPKYVHPSQIDSLLESMKQFIVQSYYKGTSKKRFLKSIHSSKYTLETIIQAIKEVGDEHA</sequence>
<dbReference type="SUPFAM" id="SSF140415">
    <property type="entry name" value="YppE-like"/>
    <property type="match status" value="1"/>
</dbReference>